<proteinExistence type="predicted"/>
<name>A0AAV5FW90_ELECO</name>
<evidence type="ECO:0000313" key="1">
    <source>
        <dbReference type="EMBL" id="GJN38835.1"/>
    </source>
</evidence>
<evidence type="ECO:0000313" key="2">
    <source>
        <dbReference type="Proteomes" id="UP001054889"/>
    </source>
</evidence>
<accession>A0AAV5FW90</accession>
<dbReference type="Proteomes" id="UP001054889">
    <property type="component" value="Unassembled WGS sequence"/>
</dbReference>
<dbReference type="EMBL" id="BQKI01000097">
    <property type="protein sequence ID" value="GJN38835.1"/>
    <property type="molecule type" value="Genomic_DNA"/>
</dbReference>
<reference evidence="1" key="1">
    <citation type="journal article" date="2018" name="DNA Res.">
        <title>Multiple hybrid de novo genome assembly of finger millet, an orphan allotetraploid crop.</title>
        <authorList>
            <person name="Hatakeyama M."/>
            <person name="Aluri S."/>
            <person name="Balachadran M.T."/>
            <person name="Sivarajan S.R."/>
            <person name="Patrignani A."/>
            <person name="Gruter S."/>
            <person name="Poveda L."/>
            <person name="Shimizu-Inatsugi R."/>
            <person name="Baeten J."/>
            <person name="Francoijs K.J."/>
            <person name="Nataraja K.N."/>
            <person name="Reddy Y.A.N."/>
            <person name="Phadnis S."/>
            <person name="Ravikumar R.L."/>
            <person name="Schlapbach R."/>
            <person name="Sreeman S.M."/>
            <person name="Shimizu K.K."/>
        </authorList>
    </citation>
    <scope>NUCLEOTIDE SEQUENCE</scope>
</reference>
<keyword evidence="2" id="KW-1185">Reference proteome</keyword>
<dbReference type="AlphaFoldDB" id="A0AAV5FW90"/>
<organism evidence="1 2">
    <name type="scientific">Eleusine coracana subsp. coracana</name>
    <dbReference type="NCBI Taxonomy" id="191504"/>
    <lineage>
        <taxon>Eukaryota</taxon>
        <taxon>Viridiplantae</taxon>
        <taxon>Streptophyta</taxon>
        <taxon>Embryophyta</taxon>
        <taxon>Tracheophyta</taxon>
        <taxon>Spermatophyta</taxon>
        <taxon>Magnoliopsida</taxon>
        <taxon>Liliopsida</taxon>
        <taxon>Poales</taxon>
        <taxon>Poaceae</taxon>
        <taxon>PACMAD clade</taxon>
        <taxon>Chloridoideae</taxon>
        <taxon>Cynodonteae</taxon>
        <taxon>Eleusininae</taxon>
        <taxon>Eleusine</taxon>
    </lineage>
</organism>
<reference evidence="1" key="2">
    <citation type="submission" date="2021-12" db="EMBL/GenBank/DDBJ databases">
        <title>Resequencing data analysis of finger millet.</title>
        <authorList>
            <person name="Hatakeyama M."/>
            <person name="Aluri S."/>
            <person name="Balachadran M.T."/>
            <person name="Sivarajan S.R."/>
            <person name="Poveda L."/>
            <person name="Shimizu-Inatsugi R."/>
            <person name="Schlapbach R."/>
            <person name="Sreeman S.M."/>
            <person name="Shimizu K.K."/>
        </authorList>
    </citation>
    <scope>NUCLEOTIDE SEQUENCE</scope>
</reference>
<comment type="caution">
    <text evidence="1">The sequence shown here is derived from an EMBL/GenBank/DDBJ whole genome shotgun (WGS) entry which is preliminary data.</text>
</comment>
<sequence length="154" mass="16289">MRADSLASPRRCPCLRQPCFPASHHASELRSSARTLKPLSCEVARPRARAEPPSNAPPPLSPCALQRVVSLCSFTASTDASVPFPLRATPPPLVGPIAPPFELGSSGMGVRGGAPTLGSFTDGPEVESLRRWAPPQVAWSWRQTGWPGAKSSLA</sequence>
<gene>
    <name evidence="1" type="primary">gb27913</name>
    <name evidence="1" type="ORF">PR202_gb27913</name>
</gene>
<protein>
    <submittedName>
        <fullName evidence="1">Uncharacterized protein</fullName>
    </submittedName>
</protein>